<dbReference type="AlphaFoldDB" id="A0A7J7IYV8"/>
<comment type="caution">
    <text evidence="1">The sequence shown here is derived from an EMBL/GenBank/DDBJ whole genome shotgun (WGS) entry which is preliminary data.</text>
</comment>
<proteinExistence type="predicted"/>
<evidence type="ECO:0000313" key="1">
    <source>
        <dbReference type="EMBL" id="KAF6018985.1"/>
    </source>
</evidence>
<dbReference type="Proteomes" id="UP000593567">
    <property type="component" value="Unassembled WGS sequence"/>
</dbReference>
<name>A0A7J7IYV8_BUGNE</name>
<dbReference type="EMBL" id="VXIV02003261">
    <property type="protein sequence ID" value="KAF6018985.1"/>
    <property type="molecule type" value="Genomic_DNA"/>
</dbReference>
<gene>
    <name evidence="1" type="ORF">EB796_022702</name>
</gene>
<accession>A0A7J7IYV8</accession>
<reference evidence="1" key="1">
    <citation type="submission" date="2020-06" db="EMBL/GenBank/DDBJ databases">
        <title>Draft genome of Bugula neritina, a colonial animal packing powerful symbionts and potential medicines.</title>
        <authorList>
            <person name="Rayko M."/>
        </authorList>
    </citation>
    <scope>NUCLEOTIDE SEQUENCE [LARGE SCALE GENOMIC DNA]</scope>
    <source>
        <strain evidence="1">Kwan_BN1</strain>
    </source>
</reference>
<sequence>MNRETFILTKFSVKTKVNYSGKLANLRWITTSNMCGLIISTSIYVKPQILRRSWLTLKKISKSSLVLSG</sequence>
<protein>
    <submittedName>
        <fullName evidence="1">Uncharacterized protein</fullName>
    </submittedName>
</protein>
<evidence type="ECO:0000313" key="2">
    <source>
        <dbReference type="Proteomes" id="UP000593567"/>
    </source>
</evidence>
<keyword evidence="2" id="KW-1185">Reference proteome</keyword>
<organism evidence="1 2">
    <name type="scientific">Bugula neritina</name>
    <name type="common">Brown bryozoan</name>
    <name type="synonym">Sertularia neritina</name>
    <dbReference type="NCBI Taxonomy" id="10212"/>
    <lineage>
        <taxon>Eukaryota</taxon>
        <taxon>Metazoa</taxon>
        <taxon>Spiralia</taxon>
        <taxon>Lophotrochozoa</taxon>
        <taxon>Bryozoa</taxon>
        <taxon>Gymnolaemata</taxon>
        <taxon>Cheilostomatida</taxon>
        <taxon>Flustrina</taxon>
        <taxon>Buguloidea</taxon>
        <taxon>Bugulidae</taxon>
        <taxon>Bugula</taxon>
    </lineage>
</organism>